<sequence length="151" mass="16379">MKIWVDADACPVVIKEILFRAADRTGTPLTLVANHALRTPSSKYINTLQVPSGFDVADNEIVRRLQPGDLVITADIPLASEAIDMGAEALNPRGEMYSAENIRGRLNMRDFLDTMRASGVDTGGPPTLSQSDRKAFAGHLDRWLQASKGAS</sequence>
<organism evidence="3 4">
    <name type="scientific">Woeseia oceani</name>
    <dbReference type="NCBI Taxonomy" id="1548547"/>
    <lineage>
        <taxon>Bacteria</taxon>
        <taxon>Pseudomonadati</taxon>
        <taxon>Pseudomonadota</taxon>
        <taxon>Gammaproteobacteria</taxon>
        <taxon>Woeseiales</taxon>
        <taxon>Woeseiaceae</taxon>
        <taxon>Woeseia</taxon>
    </lineage>
</organism>
<dbReference type="HAMAP" id="MF_00489">
    <property type="entry name" value="UPF0178"/>
    <property type="match status" value="1"/>
</dbReference>
<dbReference type="AlphaFoldDB" id="A0A193LJB7"/>
<keyword evidence="4" id="KW-1185">Reference proteome</keyword>
<reference evidence="3 4" key="1">
    <citation type="submission" date="2016-06" db="EMBL/GenBank/DDBJ databases">
        <title>Complete genome sequence of a deep-branching marine Gamma Proteobacterium Woeseia oceani type strain XK5.</title>
        <authorList>
            <person name="Mu D."/>
            <person name="Du Z."/>
        </authorList>
    </citation>
    <scope>NUCLEOTIDE SEQUENCE [LARGE SCALE GENOMIC DNA]</scope>
    <source>
        <strain evidence="3 4">XK5</strain>
    </source>
</reference>
<dbReference type="Pfam" id="PF02639">
    <property type="entry name" value="DUF188"/>
    <property type="match status" value="1"/>
</dbReference>
<dbReference type="InterPro" id="IPR003791">
    <property type="entry name" value="UPF0178"/>
</dbReference>
<proteinExistence type="inferred from homology"/>
<dbReference type="CDD" id="cd18720">
    <property type="entry name" value="PIN_YqxD-like"/>
    <property type="match status" value="1"/>
</dbReference>
<evidence type="ECO:0000256" key="1">
    <source>
        <dbReference type="ARBA" id="ARBA00008522"/>
    </source>
</evidence>
<dbReference type="EMBL" id="CP016268">
    <property type="protein sequence ID" value="ANO52489.1"/>
    <property type="molecule type" value="Genomic_DNA"/>
</dbReference>
<evidence type="ECO:0000313" key="4">
    <source>
        <dbReference type="Proteomes" id="UP000092695"/>
    </source>
</evidence>
<dbReference type="RefSeq" id="WP_068617855.1">
    <property type="nucleotide sequence ID" value="NZ_CP016268.1"/>
</dbReference>
<dbReference type="OrthoDB" id="9798918at2"/>
<dbReference type="Proteomes" id="UP000092695">
    <property type="component" value="Chromosome"/>
</dbReference>
<accession>A0A193LJB7</accession>
<dbReference type="PANTHER" id="PTHR35146">
    <property type="entry name" value="UPF0178 PROTEIN YAII"/>
    <property type="match status" value="1"/>
</dbReference>
<name>A0A193LJB7_9GAMM</name>
<dbReference type="KEGG" id="woc:BA177_16015"/>
<dbReference type="PANTHER" id="PTHR35146:SF1">
    <property type="entry name" value="UPF0178 PROTEIN YAII"/>
    <property type="match status" value="1"/>
</dbReference>
<dbReference type="NCBIfam" id="NF001095">
    <property type="entry name" value="PRK00124.1"/>
    <property type="match status" value="1"/>
</dbReference>
<evidence type="ECO:0000256" key="2">
    <source>
        <dbReference type="HAMAP-Rule" id="MF_00489"/>
    </source>
</evidence>
<dbReference type="STRING" id="1548547.BA177_16015"/>
<protein>
    <recommendedName>
        <fullName evidence="2">UPF0178 protein BA177_16015</fullName>
    </recommendedName>
</protein>
<comment type="similarity">
    <text evidence="1 2">Belongs to the UPF0178 family.</text>
</comment>
<evidence type="ECO:0000313" key="3">
    <source>
        <dbReference type="EMBL" id="ANO52489.1"/>
    </source>
</evidence>
<gene>
    <name evidence="3" type="ORF">BA177_16015</name>
</gene>